<name>A0A6A6DEE2_9PEZI</name>
<dbReference type="PANTHER" id="PTHR38886:SF1">
    <property type="entry name" value="NACHT-NTPASE AND P-LOOP NTPASES N-TERMINAL DOMAIN-CONTAINING PROTEIN"/>
    <property type="match status" value="1"/>
</dbReference>
<dbReference type="PANTHER" id="PTHR38886">
    <property type="entry name" value="SESA DOMAIN-CONTAINING PROTEIN"/>
    <property type="match status" value="1"/>
</dbReference>
<accession>A0A6A6DEE2</accession>
<gene>
    <name evidence="1" type="ORF">K469DRAFT_719313</name>
</gene>
<evidence type="ECO:0000313" key="2">
    <source>
        <dbReference type="Proteomes" id="UP000800200"/>
    </source>
</evidence>
<dbReference type="AlphaFoldDB" id="A0A6A6DEE2"/>
<sequence>MVVPLGISVGDFIVGIKLIHDIAEAPKESSGSSSDYQDPTQELYSLERALISVKDLINPKNPESLPYDFAHVEALKQVVGSCRKTA</sequence>
<keyword evidence="2" id="KW-1185">Reference proteome</keyword>
<protein>
    <submittedName>
        <fullName evidence="1">Uncharacterized protein</fullName>
    </submittedName>
</protein>
<dbReference type="EMBL" id="ML994681">
    <property type="protein sequence ID" value="KAF2177841.1"/>
    <property type="molecule type" value="Genomic_DNA"/>
</dbReference>
<dbReference type="Proteomes" id="UP000800200">
    <property type="component" value="Unassembled WGS sequence"/>
</dbReference>
<proteinExistence type="predicted"/>
<reference evidence="1" key="1">
    <citation type="journal article" date="2020" name="Stud. Mycol.">
        <title>101 Dothideomycetes genomes: a test case for predicting lifestyles and emergence of pathogens.</title>
        <authorList>
            <person name="Haridas S."/>
            <person name="Albert R."/>
            <person name="Binder M."/>
            <person name="Bloem J."/>
            <person name="Labutti K."/>
            <person name="Salamov A."/>
            <person name="Andreopoulos B."/>
            <person name="Baker S."/>
            <person name="Barry K."/>
            <person name="Bills G."/>
            <person name="Bluhm B."/>
            <person name="Cannon C."/>
            <person name="Castanera R."/>
            <person name="Culley D."/>
            <person name="Daum C."/>
            <person name="Ezra D."/>
            <person name="Gonzalez J."/>
            <person name="Henrissat B."/>
            <person name="Kuo A."/>
            <person name="Liang C."/>
            <person name="Lipzen A."/>
            <person name="Lutzoni F."/>
            <person name="Magnuson J."/>
            <person name="Mondo S."/>
            <person name="Nolan M."/>
            <person name="Ohm R."/>
            <person name="Pangilinan J."/>
            <person name="Park H.-J."/>
            <person name="Ramirez L."/>
            <person name="Alfaro M."/>
            <person name="Sun H."/>
            <person name="Tritt A."/>
            <person name="Yoshinaga Y."/>
            <person name="Zwiers L.-H."/>
            <person name="Turgeon B."/>
            <person name="Goodwin S."/>
            <person name="Spatafora J."/>
            <person name="Crous P."/>
            <person name="Grigoriev I."/>
        </authorList>
    </citation>
    <scope>NUCLEOTIDE SEQUENCE</scope>
    <source>
        <strain evidence="1">CBS 207.26</strain>
    </source>
</reference>
<dbReference type="OrthoDB" id="3045089at2759"/>
<evidence type="ECO:0000313" key="1">
    <source>
        <dbReference type="EMBL" id="KAF2177841.1"/>
    </source>
</evidence>
<organism evidence="1 2">
    <name type="scientific">Zopfia rhizophila CBS 207.26</name>
    <dbReference type="NCBI Taxonomy" id="1314779"/>
    <lineage>
        <taxon>Eukaryota</taxon>
        <taxon>Fungi</taxon>
        <taxon>Dikarya</taxon>
        <taxon>Ascomycota</taxon>
        <taxon>Pezizomycotina</taxon>
        <taxon>Dothideomycetes</taxon>
        <taxon>Dothideomycetes incertae sedis</taxon>
        <taxon>Zopfiaceae</taxon>
        <taxon>Zopfia</taxon>
    </lineage>
</organism>